<proteinExistence type="predicted"/>
<feature type="compositionally biased region" description="Acidic residues" evidence="1">
    <location>
        <begin position="55"/>
        <end position="68"/>
    </location>
</feature>
<dbReference type="PANTHER" id="PTHR31579:SF42">
    <property type="entry name" value="DUF506 FAMILY PROTEIN (DUF506)"/>
    <property type="match status" value="1"/>
</dbReference>
<gene>
    <name evidence="2" type="ORF">OLEA9_A071429</name>
</gene>
<dbReference type="Pfam" id="PF04720">
    <property type="entry name" value="PDDEXK_6"/>
    <property type="match status" value="1"/>
</dbReference>
<organism evidence="2 3">
    <name type="scientific">Olea europaea subsp. europaea</name>
    <dbReference type="NCBI Taxonomy" id="158383"/>
    <lineage>
        <taxon>Eukaryota</taxon>
        <taxon>Viridiplantae</taxon>
        <taxon>Streptophyta</taxon>
        <taxon>Embryophyta</taxon>
        <taxon>Tracheophyta</taxon>
        <taxon>Spermatophyta</taxon>
        <taxon>Magnoliopsida</taxon>
        <taxon>eudicotyledons</taxon>
        <taxon>Gunneridae</taxon>
        <taxon>Pentapetalae</taxon>
        <taxon>asterids</taxon>
        <taxon>lamiids</taxon>
        <taxon>Lamiales</taxon>
        <taxon>Oleaceae</taxon>
        <taxon>Oleeae</taxon>
        <taxon>Olea</taxon>
    </lineage>
</organism>
<name>A0A8S0SIS5_OLEEU</name>
<evidence type="ECO:0000313" key="2">
    <source>
        <dbReference type="EMBL" id="CAA2992164.1"/>
    </source>
</evidence>
<dbReference type="EMBL" id="CACTIH010005432">
    <property type="protein sequence ID" value="CAA2992164.1"/>
    <property type="molecule type" value="Genomic_DNA"/>
</dbReference>
<dbReference type="PANTHER" id="PTHR31579">
    <property type="entry name" value="OS03G0796600 PROTEIN"/>
    <property type="match status" value="1"/>
</dbReference>
<comment type="caution">
    <text evidence="2">The sequence shown here is derived from an EMBL/GenBank/DDBJ whole genome shotgun (WGS) entry which is preliminary data.</text>
</comment>
<accession>A0A8S0SIS5</accession>
<dbReference type="AlphaFoldDB" id="A0A8S0SIS5"/>
<reference evidence="2 3" key="1">
    <citation type="submission" date="2019-12" db="EMBL/GenBank/DDBJ databases">
        <authorList>
            <person name="Alioto T."/>
            <person name="Alioto T."/>
            <person name="Gomez Garrido J."/>
        </authorList>
    </citation>
    <scope>NUCLEOTIDE SEQUENCE [LARGE SCALE GENOMIC DNA]</scope>
</reference>
<protein>
    <recommendedName>
        <fullName evidence="4">DUF506 family protein</fullName>
    </recommendedName>
</protein>
<evidence type="ECO:0000256" key="1">
    <source>
        <dbReference type="SAM" id="MobiDB-lite"/>
    </source>
</evidence>
<dbReference type="InterPro" id="IPR006502">
    <property type="entry name" value="PDDEXK-like"/>
</dbReference>
<dbReference type="NCBIfam" id="TIGR01615">
    <property type="entry name" value="A_thal_3542"/>
    <property type="match status" value="1"/>
</dbReference>
<feature type="region of interest" description="Disordered" evidence="1">
    <location>
        <begin position="50"/>
        <end position="74"/>
    </location>
</feature>
<evidence type="ECO:0000313" key="3">
    <source>
        <dbReference type="Proteomes" id="UP000594638"/>
    </source>
</evidence>
<evidence type="ECO:0008006" key="4">
    <source>
        <dbReference type="Google" id="ProtNLM"/>
    </source>
</evidence>
<dbReference type="OrthoDB" id="548115at2759"/>
<dbReference type="Proteomes" id="UP000594638">
    <property type="component" value="Unassembled WGS sequence"/>
</dbReference>
<keyword evidence="3" id="KW-1185">Reference proteome</keyword>
<dbReference type="Gramene" id="OE9A071429T1">
    <property type="protein sequence ID" value="OE9A071429C1"/>
    <property type="gene ID" value="OE9A071429"/>
</dbReference>
<sequence>MVKIPAEFKRVAAVFNEGARIRPCDESSGSEHSADLSDLVNSFIEREIRERREPEEDIQEKDDNEIELESNSHNSELKDSLKKVLGCKHDDVRRRIHAEVEMAFKEIGDYSSTDLKRRLMSRLCVRGFNAGLCKSKWEKNGGCISGDYEYIDVNVGGIRYIIEVFLAEEFKIARQTDFYASLLDLFRPVFVGQVDELKQIIRLMCSAMKKSMKCVEIHVPPWRRLAYMQAKWFGSYKRTINEIPVPNGSNFGEALSDKRSSGFVLVPEISFYCRENFARRDGARIGNLAAALKDSGVLL</sequence>